<protein>
    <submittedName>
        <fullName evidence="5">Sulfurtransferase complex subunit TusD</fullName>
    </submittedName>
</protein>
<dbReference type="InterPro" id="IPR017463">
    <property type="entry name" value="Sulphur_relay_TusD/DsrE"/>
</dbReference>
<keyword evidence="6" id="KW-1185">Reference proteome</keyword>
<dbReference type="OrthoDB" id="9787483at2"/>
<comment type="subcellular location">
    <subcellularLocation>
        <location evidence="1">Cytoplasm</location>
    </subcellularLocation>
</comment>
<sequence length="122" mass="13486">MMTLLLLTQPGTHPVAWHAFRLAQSLIQAQHTVQVFFYQDAVTIANALNWRPQDEPNLGQQWQSLGIDLPVCVSAALNRGITDSDNAERHQLSTANLLSGFRLAGLGELADAMMTAERTLQF</sequence>
<evidence type="ECO:0000256" key="4">
    <source>
        <dbReference type="ARBA" id="ARBA00022679"/>
    </source>
</evidence>
<dbReference type="AlphaFoldDB" id="A0A4Y7XBS3"/>
<dbReference type="Pfam" id="PF02635">
    <property type="entry name" value="DsrE"/>
    <property type="match status" value="1"/>
</dbReference>
<evidence type="ECO:0000256" key="3">
    <source>
        <dbReference type="ARBA" id="ARBA00022490"/>
    </source>
</evidence>
<dbReference type="Proteomes" id="UP000297834">
    <property type="component" value="Unassembled WGS sequence"/>
</dbReference>
<dbReference type="GO" id="GO:0097163">
    <property type="term" value="F:sulfur carrier activity"/>
    <property type="evidence" value="ECO:0007669"/>
    <property type="project" value="TreeGrafter"/>
</dbReference>
<dbReference type="InterPro" id="IPR003787">
    <property type="entry name" value="Sulphur_relay_DsrE/F-like"/>
</dbReference>
<dbReference type="GO" id="GO:1990228">
    <property type="term" value="C:sulfurtransferase complex"/>
    <property type="evidence" value="ECO:0007669"/>
    <property type="project" value="TreeGrafter"/>
</dbReference>
<keyword evidence="4 5" id="KW-0808">Transferase</keyword>
<reference evidence="5 6" key="1">
    <citation type="submission" date="2019-03" db="EMBL/GenBank/DDBJ databases">
        <title>Alkanindiges illinoisensis: a potential pathogenic isolated from ascites of a gastric cancer patient with abdominal metastasis.</title>
        <authorList>
            <person name="Hu X."/>
            <person name="Yang B."/>
            <person name="Yan X."/>
            <person name="Lin L."/>
            <person name="Zhao H."/>
            <person name="Zhou F."/>
            <person name="Su B."/>
            <person name="Chen J."/>
            <person name="Rui Y."/>
            <person name="Wang Q."/>
            <person name="Zheng L."/>
        </authorList>
    </citation>
    <scope>NUCLEOTIDE SEQUENCE [LARGE SCALE GENOMIC DNA]</scope>
    <source>
        <strain evidence="5 6">NFYY 23406</strain>
    </source>
</reference>
<dbReference type="InterPro" id="IPR027396">
    <property type="entry name" value="DsrEFH-like"/>
</dbReference>
<keyword evidence="3" id="KW-0963">Cytoplasm</keyword>
<evidence type="ECO:0000256" key="1">
    <source>
        <dbReference type="ARBA" id="ARBA00004496"/>
    </source>
</evidence>
<dbReference type="PANTHER" id="PTHR34874:SF3">
    <property type="entry name" value="SULFURTRANSFERASE TUSD"/>
    <property type="match status" value="1"/>
</dbReference>
<dbReference type="STRING" id="1120977.GCA_000619845_00797"/>
<comment type="caution">
    <text evidence="5">The sequence shown here is derived from an EMBL/GenBank/DDBJ whole genome shotgun (WGS) entry which is preliminary data.</text>
</comment>
<dbReference type="EMBL" id="SNTY01000027">
    <property type="protein sequence ID" value="TEU26465.1"/>
    <property type="molecule type" value="Genomic_DNA"/>
</dbReference>
<dbReference type="PANTHER" id="PTHR34874">
    <property type="entry name" value="PROTEIN YCHN"/>
    <property type="match status" value="1"/>
</dbReference>
<accession>A0A4Y7XBS3</accession>
<proteinExistence type="inferred from homology"/>
<gene>
    <name evidence="5" type="primary">tusD</name>
    <name evidence="5" type="ORF">E2B99_08195</name>
</gene>
<evidence type="ECO:0000313" key="6">
    <source>
        <dbReference type="Proteomes" id="UP000297834"/>
    </source>
</evidence>
<organism evidence="5 6">
    <name type="scientific">Alkanindiges illinoisensis</name>
    <dbReference type="NCBI Taxonomy" id="197183"/>
    <lineage>
        <taxon>Bacteria</taxon>
        <taxon>Pseudomonadati</taxon>
        <taxon>Pseudomonadota</taxon>
        <taxon>Gammaproteobacteria</taxon>
        <taxon>Moraxellales</taxon>
        <taxon>Moraxellaceae</taxon>
        <taxon>Alkanindiges</taxon>
    </lineage>
</organism>
<dbReference type="NCBIfam" id="NF001237">
    <property type="entry name" value="PRK00207.1"/>
    <property type="match status" value="1"/>
</dbReference>
<dbReference type="GO" id="GO:0002143">
    <property type="term" value="P:tRNA wobble position uridine thiolation"/>
    <property type="evidence" value="ECO:0007669"/>
    <property type="project" value="TreeGrafter"/>
</dbReference>
<dbReference type="NCBIfam" id="TIGR03012">
    <property type="entry name" value="sulf_tusD_dsrE"/>
    <property type="match status" value="1"/>
</dbReference>
<dbReference type="RefSeq" id="WP_134244506.1">
    <property type="nucleotide sequence ID" value="NZ_SNTY01000027.1"/>
</dbReference>
<dbReference type="GO" id="GO:0016783">
    <property type="term" value="F:sulfurtransferase activity"/>
    <property type="evidence" value="ECO:0007669"/>
    <property type="project" value="InterPro"/>
</dbReference>
<name>A0A4Y7XBS3_9GAMM</name>
<dbReference type="SUPFAM" id="SSF75169">
    <property type="entry name" value="DsrEFH-like"/>
    <property type="match status" value="1"/>
</dbReference>
<dbReference type="Gene3D" id="3.40.1260.10">
    <property type="entry name" value="DsrEFH-like"/>
    <property type="match status" value="1"/>
</dbReference>
<evidence type="ECO:0000313" key="5">
    <source>
        <dbReference type="EMBL" id="TEU26465.1"/>
    </source>
</evidence>
<comment type="similarity">
    <text evidence="2">Belongs to the DsrE/TusD family.</text>
</comment>
<evidence type="ECO:0000256" key="2">
    <source>
        <dbReference type="ARBA" id="ARBA00007067"/>
    </source>
</evidence>